<name>A0AB40C7F8_DIOCR</name>
<organism evidence="1 2">
    <name type="scientific">Dioscorea cayennensis subsp. rotundata</name>
    <name type="common">White Guinea yam</name>
    <name type="synonym">Dioscorea rotundata</name>
    <dbReference type="NCBI Taxonomy" id="55577"/>
    <lineage>
        <taxon>Eukaryota</taxon>
        <taxon>Viridiplantae</taxon>
        <taxon>Streptophyta</taxon>
        <taxon>Embryophyta</taxon>
        <taxon>Tracheophyta</taxon>
        <taxon>Spermatophyta</taxon>
        <taxon>Magnoliopsida</taxon>
        <taxon>Liliopsida</taxon>
        <taxon>Dioscoreales</taxon>
        <taxon>Dioscoreaceae</taxon>
        <taxon>Dioscorea</taxon>
    </lineage>
</organism>
<sequence length="120" mass="13538">MYFASNTRPDIPFAVNLLSRYSSTPTRRHWKGVKDVVHYLRGTIDVGLFYPQESSSNLIGFADAGYLSDPHKGRYQTGYIFSYNSTAISWCSTKQTLAATSSNHAEILALHEAIQECQWL</sequence>
<dbReference type="PANTHER" id="PTHR11439">
    <property type="entry name" value="GAG-POL-RELATED RETROTRANSPOSON"/>
    <property type="match status" value="1"/>
</dbReference>
<dbReference type="PANTHER" id="PTHR11439:SF486">
    <property type="entry name" value="RLK (RECEPTOR-LIKE KINASE) PROTEIN, PUTATIVE-RELATED"/>
    <property type="match status" value="1"/>
</dbReference>
<accession>A0AB40C7F8</accession>
<evidence type="ECO:0000313" key="2">
    <source>
        <dbReference type="RefSeq" id="XP_039135760.1"/>
    </source>
</evidence>
<dbReference type="GeneID" id="120273187"/>
<keyword evidence="1" id="KW-1185">Reference proteome</keyword>
<gene>
    <name evidence="2" type="primary">LOC120273187</name>
</gene>
<proteinExistence type="predicted"/>
<reference evidence="2" key="1">
    <citation type="submission" date="2025-08" db="UniProtKB">
        <authorList>
            <consortium name="RefSeq"/>
        </authorList>
    </citation>
    <scope>IDENTIFICATION</scope>
</reference>
<dbReference type="CDD" id="cd09272">
    <property type="entry name" value="RNase_HI_RT_Ty1"/>
    <property type="match status" value="1"/>
</dbReference>
<dbReference type="RefSeq" id="XP_039135760.1">
    <property type="nucleotide sequence ID" value="XM_039279826.1"/>
</dbReference>
<dbReference type="Proteomes" id="UP001515500">
    <property type="component" value="Chromosome 2"/>
</dbReference>
<protein>
    <submittedName>
        <fullName evidence="2">Secreted RxLR effector protein 161-like</fullName>
    </submittedName>
</protein>
<evidence type="ECO:0000313" key="1">
    <source>
        <dbReference type="Proteomes" id="UP001515500"/>
    </source>
</evidence>
<dbReference type="AlphaFoldDB" id="A0AB40C7F8"/>